<dbReference type="InterPro" id="IPR028154">
    <property type="entry name" value="AMP-dep_Lig_C"/>
</dbReference>
<dbReference type="EMBL" id="JAGIOO010000001">
    <property type="protein sequence ID" value="MBP2479357.1"/>
    <property type="molecule type" value="Genomic_DNA"/>
</dbReference>
<name>A0ABS5AT05_9PSEU</name>
<dbReference type="RefSeq" id="WP_158103354.1">
    <property type="nucleotide sequence ID" value="NZ_JAGIOO010000001.1"/>
</dbReference>
<evidence type="ECO:0000256" key="1">
    <source>
        <dbReference type="ARBA" id="ARBA00006432"/>
    </source>
</evidence>
<dbReference type="SUPFAM" id="SSF56801">
    <property type="entry name" value="Acetyl-CoA synthetase-like"/>
    <property type="match status" value="1"/>
</dbReference>
<evidence type="ECO:0000259" key="3">
    <source>
        <dbReference type="Pfam" id="PF14535"/>
    </source>
</evidence>
<keyword evidence="5" id="KW-1185">Reference proteome</keyword>
<dbReference type="Pfam" id="PF14535">
    <property type="entry name" value="AMP-binding_C_2"/>
    <property type="match status" value="1"/>
</dbReference>
<accession>A0ABS5AT05</accession>
<evidence type="ECO:0000313" key="5">
    <source>
        <dbReference type="Proteomes" id="UP001519363"/>
    </source>
</evidence>
<dbReference type="InterPro" id="IPR042099">
    <property type="entry name" value="ANL_N_sf"/>
</dbReference>
<dbReference type="InterPro" id="IPR045851">
    <property type="entry name" value="AMP-bd_C_sf"/>
</dbReference>
<feature type="domain" description="AMP-dependent ligase C-terminal" evidence="3">
    <location>
        <begin position="449"/>
        <end position="539"/>
    </location>
</feature>
<dbReference type="PANTHER" id="PTHR22754">
    <property type="entry name" value="DISCO-INTERACTING PROTEIN 2 DIP2 -RELATED"/>
    <property type="match status" value="1"/>
</dbReference>
<sequence>MTTAPRGDVLHAAFEDVAERHPGLTITFPATNQTLPATELAERSRTWARALLSRGVAAGEIIGLLVPTGPALPLSLAATSRAGLALSVMPTPRRFVDPVGQARKLARITRAAGMHFVIADPGYARVVDELRVLDPGLTVLDPAELDHAPADAPELPEVSPDALAIVQFTSGSTGDPKGVTLLHRTVLAGLRAIGAAARIEPGDKFVQWVPHFHDMGLFGWLSFFLHGGAPHIFRASDFISDPGRVLRYFAEVKATHIGGPNFSYDIITSAANPELVAELDLSSWKLAFNGAEPVNARTVADFTARLAPAGVRPSVMYPVYGMAEATLAITFPEPGAVPSTVHVHRELLAAGTVRHGSPGPGTKAVVGVGQVVPGIELRIVDEHGEVVGDDRLGEIQIAGEAVTPGYLRNPAANELAFDGRWLRTGDLGFTLDGELFVTGRKKEMIIVRGENFFPEDVEMVAREVPGVHRRRCVAFADETEDGAECVAVAVEAVTGRVDAEELAAAVRARVTAELGISPVRVHVLAPRSLPNTTSGKWQRGLTKQMVRADSA</sequence>
<dbReference type="Gene3D" id="3.40.50.12780">
    <property type="entry name" value="N-terminal domain of ligase-like"/>
    <property type="match status" value="1"/>
</dbReference>
<comment type="caution">
    <text evidence="4">The sequence shown here is derived from an EMBL/GenBank/DDBJ whole genome shotgun (WGS) entry which is preliminary data.</text>
</comment>
<protein>
    <submittedName>
        <fullName evidence="4">Acyl-CoA synthetase (AMP-forming)/AMP-acid ligase II</fullName>
    </submittedName>
</protein>
<dbReference type="InterPro" id="IPR020845">
    <property type="entry name" value="AMP-binding_CS"/>
</dbReference>
<reference evidence="4 5" key="1">
    <citation type="submission" date="2021-03" db="EMBL/GenBank/DDBJ databases">
        <title>Sequencing the genomes of 1000 actinobacteria strains.</title>
        <authorList>
            <person name="Klenk H.-P."/>
        </authorList>
    </citation>
    <scope>NUCLEOTIDE SEQUENCE [LARGE SCALE GENOMIC DNA]</scope>
    <source>
        <strain evidence="4 5">DSM 44580</strain>
    </source>
</reference>
<dbReference type="PROSITE" id="PS00455">
    <property type="entry name" value="AMP_BINDING"/>
    <property type="match status" value="1"/>
</dbReference>
<comment type="similarity">
    <text evidence="1">Belongs to the ATP-dependent AMP-binding enzyme family.</text>
</comment>
<evidence type="ECO:0000259" key="2">
    <source>
        <dbReference type="Pfam" id="PF00501"/>
    </source>
</evidence>
<feature type="domain" description="AMP-dependent synthetase/ligase" evidence="2">
    <location>
        <begin position="14"/>
        <end position="407"/>
    </location>
</feature>
<dbReference type="InterPro" id="IPR000873">
    <property type="entry name" value="AMP-dep_synth/lig_dom"/>
</dbReference>
<evidence type="ECO:0000313" key="4">
    <source>
        <dbReference type="EMBL" id="MBP2479357.1"/>
    </source>
</evidence>
<keyword evidence="4" id="KW-0436">Ligase</keyword>
<dbReference type="Pfam" id="PF00501">
    <property type="entry name" value="AMP-binding"/>
    <property type="match status" value="1"/>
</dbReference>
<dbReference type="Proteomes" id="UP001519363">
    <property type="component" value="Unassembled WGS sequence"/>
</dbReference>
<gene>
    <name evidence="4" type="ORF">JOF53_008229</name>
</gene>
<organism evidence="4 5">
    <name type="scientific">Crossiella equi</name>
    <dbReference type="NCBI Taxonomy" id="130796"/>
    <lineage>
        <taxon>Bacteria</taxon>
        <taxon>Bacillati</taxon>
        <taxon>Actinomycetota</taxon>
        <taxon>Actinomycetes</taxon>
        <taxon>Pseudonocardiales</taxon>
        <taxon>Pseudonocardiaceae</taxon>
        <taxon>Crossiella</taxon>
    </lineage>
</organism>
<dbReference type="Gene3D" id="3.30.300.30">
    <property type="match status" value="1"/>
</dbReference>
<proteinExistence type="inferred from homology"/>
<dbReference type="PANTHER" id="PTHR22754:SF32">
    <property type="entry name" value="DISCO-INTERACTING PROTEIN 2"/>
    <property type="match status" value="1"/>
</dbReference>
<dbReference type="GO" id="GO:0016874">
    <property type="term" value="F:ligase activity"/>
    <property type="evidence" value="ECO:0007669"/>
    <property type="project" value="UniProtKB-KW"/>
</dbReference>